<keyword evidence="2" id="KW-1185">Reference proteome</keyword>
<evidence type="ECO:0000313" key="1">
    <source>
        <dbReference type="EMBL" id="AXY02725.1"/>
    </source>
</evidence>
<organism evidence="1 2">
    <name type="scientific">Vibrio alfacsensis</name>
    <dbReference type="NCBI Taxonomy" id="1074311"/>
    <lineage>
        <taxon>Bacteria</taxon>
        <taxon>Pseudomonadati</taxon>
        <taxon>Pseudomonadota</taxon>
        <taxon>Gammaproteobacteria</taxon>
        <taxon>Vibrionales</taxon>
        <taxon>Vibrionaceae</taxon>
        <taxon>Vibrio</taxon>
    </lineage>
</organism>
<sequence length="151" mass="17497">MAIKLSENQAKDTAYSRVADLRRCIFDIIDKEANNKQLNLPINSEDTRQLLSACRLSLLINDYISKSPSYQLEVREKTMQAFAYEMSMPLEHATMPNGKKYIPRWKARHLHTLDYYAYAEVGKGLKRLESVDRGKDVIEYINDIVEVCSDF</sequence>
<name>A0ABN5PMV6_9VIBR</name>
<proteinExistence type="predicted"/>
<accession>A0ABN5PMV6</accession>
<protein>
    <submittedName>
        <fullName evidence="1">Uncharacterized protein</fullName>
    </submittedName>
</protein>
<dbReference type="RefSeq" id="WP_128812637.1">
    <property type="nucleotide sequence ID" value="NZ_CP032094.1"/>
</dbReference>
<reference evidence="1 2" key="1">
    <citation type="submission" date="2018-08" db="EMBL/GenBank/DDBJ databases">
        <title>Genomic taxonomy of the Vibrionaceae family.</title>
        <authorList>
            <person name="Gomez-Gil B."/>
            <person name="Tanaka M."/>
            <person name="Sawabe T."/>
            <person name="Enciso-Ibarra K."/>
        </authorList>
    </citation>
    <scope>NUCLEOTIDE SEQUENCE [LARGE SCALE GENOMIC DNA]</scope>
    <source>
        <strain evidence="1 2">CAIM 1831</strain>
    </source>
</reference>
<gene>
    <name evidence="1" type="ORF">D1115_17075</name>
</gene>
<dbReference type="EMBL" id="CP032094">
    <property type="protein sequence ID" value="AXY02725.1"/>
    <property type="molecule type" value="Genomic_DNA"/>
</dbReference>
<evidence type="ECO:0000313" key="2">
    <source>
        <dbReference type="Proteomes" id="UP000262832"/>
    </source>
</evidence>
<dbReference type="Proteomes" id="UP000262832">
    <property type="component" value="Chromosome II"/>
</dbReference>